<name>A0AAV4QSG1_CAEEX</name>
<dbReference type="Proteomes" id="UP001054945">
    <property type="component" value="Unassembled WGS sequence"/>
</dbReference>
<comment type="caution">
    <text evidence="1">The sequence shown here is derived from an EMBL/GenBank/DDBJ whole genome shotgun (WGS) entry which is preliminary data.</text>
</comment>
<dbReference type="AlphaFoldDB" id="A0AAV4QSG1"/>
<evidence type="ECO:0000313" key="2">
    <source>
        <dbReference type="Proteomes" id="UP001054945"/>
    </source>
</evidence>
<sequence>MADVGKIRLWRFDPQRSVWLRTDELHEVGKEKARSYNRNRKHASIIFPYTDEALSSPKIDPVNSSRNPFYAV</sequence>
<proteinExistence type="predicted"/>
<keyword evidence="2" id="KW-1185">Reference proteome</keyword>
<dbReference type="EMBL" id="BPLR01006707">
    <property type="protein sequence ID" value="GIY11836.1"/>
    <property type="molecule type" value="Genomic_DNA"/>
</dbReference>
<organism evidence="1 2">
    <name type="scientific">Caerostris extrusa</name>
    <name type="common">Bark spider</name>
    <name type="synonym">Caerostris bankana</name>
    <dbReference type="NCBI Taxonomy" id="172846"/>
    <lineage>
        <taxon>Eukaryota</taxon>
        <taxon>Metazoa</taxon>
        <taxon>Ecdysozoa</taxon>
        <taxon>Arthropoda</taxon>
        <taxon>Chelicerata</taxon>
        <taxon>Arachnida</taxon>
        <taxon>Araneae</taxon>
        <taxon>Araneomorphae</taxon>
        <taxon>Entelegynae</taxon>
        <taxon>Araneoidea</taxon>
        <taxon>Araneidae</taxon>
        <taxon>Caerostris</taxon>
    </lineage>
</organism>
<protein>
    <submittedName>
        <fullName evidence="1">Uncharacterized protein</fullName>
    </submittedName>
</protein>
<accession>A0AAV4QSG1</accession>
<reference evidence="1 2" key="1">
    <citation type="submission" date="2021-06" db="EMBL/GenBank/DDBJ databases">
        <title>Caerostris extrusa draft genome.</title>
        <authorList>
            <person name="Kono N."/>
            <person name="Arakawa K."/>
        </authorList>
    </citation>
    <scope>NUCLEOTIDE SEQUENCE [LARGE SCALE GENOMIC DNA]</scope>
</reference>
<evidence type="ECO:0000313" key="1">
    <source>
        <dbReference type="EMBL" id="GIY11836.1"/>
    </source>
</evidence>
<gene>
    <name evidence="1" type="ORF">CEXT_768201</name>
</gene>